<evidence type="ECO:0000313" key="2">
    <source>
        <dbReference type="EMBL" id="CAG8591753.1"/>
    </source>
</evidence>
<dbReference type="EMBL" id="CAJVPP010002206">
    <property type="protein sequence ID" value="CAG8591753.1"/>
    <property type="molecule type" value="Genomic_DNA"/>
</dbReference>
<evidence type="ECO:0000256" key="1">
    <source>
        <dbReference type="SAM" id="MobiDB-lite"/>
    </source>
</evidence>
<evidence type="ECO:0000313" key="3">
    <source>
        <dbReference type="Proteomes" id="UP000789375"/>
    </source>
</evidence>
<gene>
    <name evidence="2" type="ORF">FMOSSE_LOCUS8476</name>
</gene>
<name>A0A9N9G9W5_FUNMO</name>
<organism evidence="2 3">
    <name type="scientific">Funneliformis mosseae</name>
    <name type="common">Endomycorrhizal fungus</name>
    <name type="synonym">Glomus mosseae</name>
    <dbReference type="NCBI Taxonomy" id="27381"/>
    <lineage>
        <taxon>Eukaryota</taxon>
        <taxon>Fungi</taxon>
        <taxon>Fungi incertae sedis</taxon>
        <taxon>Mucoromycota</taxon>
        <taxon>Glomeromycotina</taxon>
        <taxon>Glomeromycetes</taxon>
        <taxon>Glomerales</taxon>
        <taxon>Glomeraceae</taxon>
        <taxon>Funneliformis</taxon>
    </lineage>
</organism>
<protein>
    <submittedName>
        <fullName evidence="2">6130_t:CDS:1</fullName>
    </submittedName>
</protein>
<proteinExistence type="predicted"/>
<comment type="caution">
    <text evidence="2">The sequence shown here is derived from an EMBL/GenBank/DDBJ whole genome shotgun (WGS) entry which is preliminary data.</text>
</comment>
<feature type="region of interest" description="Disordered" evidence="1">
    <location>
        <begin position="19"/>
        <end position="39"/>
    </location>
</feature>
<keyword evidence="3" id="KW-1185">Reference proteome</keyword>
<dbReference type="AlphaFoldDB" id="A0A9N9G9W5"/>
<accession>A0A9N9G9W5</accession>
<reference evidence="2" key="1">
    <citation type="submission" date="2021-06" db="EMBL/GenBank/DDBJ databases">
        <authorList>
            <person name="Kallberg Y."/>
            <person name="Tangrot J."/>
            <person name="Rosling A."/>
        </authorList>
    </citation>
    <scope>NUCLEOTIDE SEQUENCE</scope>
    <source>
        <strain evidence="2">87-6 pot B 2015</strain>
    </source>
</reference>
<dbReference type="Proteomes" id="UP000789375">
    <property type="component" value="Unassembled WGS sequence"/>
</dbReference>
<sequence length="184" mass="21090">MINTRFRVNANPVIHRRRHRKIRRSSGINAENKEQDGENEFCTINPISNSTYENSTPSFVPLSASIQSAPPSPPHFKTPSRIVPTNYGSEIKLKLMTTEDKVLRSSNIRERYMKYRPTISSRLNPVRRCELGLRSSVGVLSPRYLSDVKMDTGYNEDQMKRIICAAGKRNERVNIRDNKRNGVV</sequence>